<proteinExistence type="predicted"/>
<name>A0A6A3GUP2_9STRA</name>
<dbReference type="Proteomes" id="UP000435112">
    <property type="component" value="Unassembled WGS sequence"/>
</dbReference>
<sequence>MPEPEVLVDITIGPYVASGMCAPSPDSSDVEEDPGELFLDTSDSDVVPRADPSVVPTKLGTGSEVGTVDGSS</sequence>
<dbReference type="AlphaFoldDB" id="A0A6A3GUP2"/>
<comment type="caution">
    <text evidence="2">The sequence shown here is derived from an EMBL/GenBank/DDBJ whole genome shotgun (WGS) entry which is preliminary data.</text>
</comment>
<evidence type="ECO:0000256" key="1">
    <source>
        <dbReference type="SAM" id="MobiDB-lite"/>
    </source>
</evidence>
<organism evidence="2 3">
    <name type="scientific">Phytophthora rubi</name>
    <dbReference type="NCBI Taxonomy" id="129364"/>
    <lineage>
        <taxon>Eukaryota</taxon>
        <taxon>Sar</taxon>
        <taxon>Stramenopiles</taxon>
        <taxon>Oomycota</taxon>
        <taxon>Peronosporomycetes</taxon>
        <taxon>Peronosporales</taxon>
        <taxon>Peronosporaceae</taxon>
        <taxon>Phytophthora</taxon>
    </lineage>
</organism>
<accession>A0A6A3GUP2</accession>
<dbReference type="EMBL" id="QXFU01006538">
    <property type="protein sequence ID" value="KAE8960741.1"/>
    <property type="molecule type" value="Genomic_DNA"/>
</dbReference>
<evidence type="ECO:0000313" key="3">
    <source>
        <dbReference type="Proteomes" id="UP000435112"/>
    </source>
</evidence>
<reference evidence="2 3" key="1">
    <citation type="submission" date="2018-09" db="EMBL/GenBank/DDBJ databases">
        <title>Genomic investigation of the strawberry pathogen Phytophthora fragariae indicates pathogenicity is determined by transcriptional variation in three key races.</title>
        <authorList>
            <person name="Adams T.M."/>
            <person name="Armitage A.D."/>
            <person name="Sobczyk M.K."/>
            <person name="Bates H.J."/>
            <person name="Dunwell J.M."/>
            <person name="Nellist C.F."/>
            <person name="Harrison R.J."/>
        </authorList>
    </citation>
    <scope>NUCLEOTIDE SEQUENCE [LARGE SCALE GENOMIC DNA]</scope>
    <source>
        <strain evidence="2 3">SCRP324</strain>
    </source>
</reference>
<protein>
    <submittedName>
        <fullName evidence="2">Uncharacterized protein</fullName>
    </submittedName>
</protein>
<feature type="region of interest" description="Disordered" evidence="1">
    <location>
        <begin position="19"/>
        <end position="72"/>
    </location>
</feature>
<evidence type="ECO:0000313" key="2">
    <source>
        <dbReference type="EMBL" id="KAE8960741.1"/>
    </source>
</evidence>
<gene>
    <name evidence="2" type="ORF">PR002_g30115</name>
</gene>